<dbReference type="SUPFAM" id="SSF53098">
    <property type="entry name" value="Ribonuclease H-like"/>
    <property type="match status" value="1"/>
</dbReference>
<protein>
    <recommendedName>
        <fullName evidence="3">DNA polymerase I</fullName>
        <ecNumber evidence="2">2.7.7.7</ecNumber>
    </recommendedName>
</protein>
<keyword evidence="4" id="KW-0235">DNA replication</keyword>
<dbReference type="InterPro" id="IPR001098">
    <property type="entry name" value="DNA-dir_DNA_pol_A_palm_dom"/>
</dbReference>
<dbReference type="Gene3D" id="3.30.420.10">
    <property type="entry name" value="Ribonuclease H-like superfamily/Ribonuclease H"/>
    <property type="match status" value="1"/>
</dbReference>
<dbReference type="EC" id="2.7.7.7" evidence="2"/>
<evidence type="ECO:0000256" key="1">
    <source>
        <dbReference type="ARBA" id="ARBA00007705"/>
    </source>
</evidence>
<dbReference type="GO" id="GO:0003677">
    <property type="term" value="F:DNA binding"/>
    <property type="evidence" value="ECO:0007669"/>
    <property type="project" value="InterPro"/>
</dbReference>
<evidence type="ECO:0000256" key="4">
    <source>
        <dbReference type="ARBA" id="ARBA00022705"/>
    </source>
</evidence>
<dbReference type="Gene3D" id="1.10.150.20">
    <property type="entry name" value="5' to 3' exonuclease, C-terminal subdomain"/>
    <property type="match status" value="1"/>
</dbReference>
<dbReference type="InterPro" id="IPR002298">
    <property type="entry name" value="DNA_polymerase_A"/>
</dbReference>
<evidence type="ECO:0000259" key="6">
    <source>
        <dbReference type="SMART" id="SM00482"/>
    </source>
</evidence>
<dbReference type="Pfam" id="PF01612">
    <property type="entry name" value="DNA_pol_A_exo1"/>
    <property type="match status" value="1"/>
</dbReference>
<feature type="domain" description="DNA-directed DNA polymerase family A palm" evidence="6">
    <location>
        <begin position="425"/>
        <end position="674"/>
    </location>
</feature>
<dbReference type="PANTHER" id="PTHR10133">
    <property type="entry name" value="DNA POLYMERASE I"/>
    <property type="match status" value="1"/>
</dbReference>
<evidence type="ECO:0000313" key="7">
    <source>
        <dbReference type="EMBL" id="OUP70646.1"/>
    </source>
</evidence>
<dbReference type="GO" id="GO:0008408">
    <property type="term" value="F:3'-5' exonuclease activity"/>
    <property type="evidence" value="ECO:0007669"/>
    <property type="project" value="InterPro"/>
</dbReference>
<dbReference type="Pfam" id="PF00476">
    <property type="entry name" value="DNA_pol_A"/>
    <property type="match status" value="1"/>
</dbReference>
<accession>A0A1Y4MPK2</accession>
<evidence type="ECO:0000256" key="5">
    <source>
        <dbReference type="ARBA" id="ARBA00049244"/>
    </source>
</evidence>
<dbReference type="InterPro" id="IPR043502">
    <property type="entry name" value="DNA/RNA_pol_sf"/>
</dbReference>
<dbReference type="PANTHER" id="PTHR10133:SF27">
    <property type="entry name" value="DNA POLYMERASE NU"/>
    <property type="match status" value="1"/>
</dbReference>
<dbReference type="SUPFAM" id="SSF56672">
    <property type="entry name" value="DNA/RNA polymerases"/>
    <property type="match status" value="1"/>
</dbReference>
<comment type="similarity">
    <text evidence="1">Belongs to the DNA polymerase type-A family.</text>
</comment>
<dbReference type="AlphaFoldDB" id="A0A1Y4MPK2"/>
<gene>
    <name evidence="7" type="ORF">B5F11_04170</name>
</gene>
<dbReference type="InterPro" id="IPR012337">
    <property type="entry name" value="RNaseH-like_sf"/>
</dbReference>
<dbReference type="Gene3D" id="1.20.1060.10">
    <property type="entry name" value="Taq DNA Polymerase, Chain T, domain 4"/>
    <property type="match status" value="1"/>
</dbReference>
<organism evidence="7 8">
    <name type="scientific">Anaerotruncus colihominis</name>
    <dbReference type="NCBI Taxonomy" id="169435"/>
    <lineage>
        <taxon>Bacteria</taxon>
        <taxon>Bacillati</taxon>
        <taxon>Bacillota</taxon>
        <taxon>Clostridia</taxon>
        <taxon>Eubacteriales</taxon>
        <taxon>Oscillospiraceae</taxon>
        <taxon>Anaerotruncus</taxon>
    </lineage>
</organism>
<dbReference type="Gene3D" id="3.30.70.370">
    <property type="match status" value="1"/>
</dbReference>
<dbReference type="InterPro" id="IPR002562">
    <property type="entry name" value="3'-5'_exonuclease_dom"/>
</dbReference>
<comment type="catalytic activity">
    <reaction evidence="5">
        <text>DNA(n) + a 2'-deoxyribonucleoside 5'-triphosphate = DNA(n+1) + diphosphate</text>
        <dbReference type="Rhea" id="RHEA:22508"/>
        <dbReference type="Rhea" id="RHEA-COMP:17339"/>
        <dbReference type="Rhea" id="RHEA-COMP:17340"/>
        <dbReference type="ChEBI" id="CHEBI:33019"/>
        <dbReference type="ChEBI" id="CHEBI:61560"/>
        <dbReference type="ChEBI" id="CHEBI:173112"/>
        <dbReference type="EC" id="2.7.7.7"/>
    </reaction>
</comment>
<dbReference type="SMART" id="SM00482">
    <property type="entry name" value="POLAc"/>
    <property type="match status" value="1"/>
</dbReference>
<evidence type="ECO:0000256" key="2">
    <source>
        <dbReference type="ARBA" id="ARBA00012417"/>
    </source>
</evidence>
<proteinExistence type="inferred from homology"/>
<evidence type="ECO:0000256" key="3">
    <source>
        <dbReference type="ARBA" id="ARBA00020311"/>
    </source>
</evidence>
<dbReference type="GO" id="GO:0006261">
    <property type="term" value="P:DNA-templated DNA replication"/>
    <property type="evidence" value="ECO:0007669"/>
    <property type="project" value="InterPro"/>
</dbReference>
<reference evidence="8" key="1">
    <citation type="submission" date="2017-04" db="EMBL/GenBank/DDBJ databases">
        <title>Function of individual gut microbiota members based on whole genome sequencing of pure cultures obtained from chicken caecum.</title>
        <authorList>
            <person name="Medvecky M."/>
            <person name="Cejkova D."/>
            <person name="Polansky O."/>
            <person name="Karasova D."/>
            <person name="Kubasova T."/>
            <person name="Cizek A."/>
            <person name="Rychlik I."/>
        </authorList>
    </citation>
    <scope>NUCLEOTIDE SEQUENCE [LARGE SCALE GENOMIC DNA]</scope>
    <source>
        <strain evidence="8">An175</strain>
    </source>
</reference>
<name>A0A1Y4MPK2_9FIRM</name>
<dbReference type="GO" id="GO:0006302">
    <property type="term" value="P:double-strand break repair"/>
    <property type="evidence" value="ECO:0007669"/>
    <property type="project" value="TreeGrafter"/>
</dbReference>
<dbReference type="Proteomes" id="UP000196386">
    <property type="component" value="Unassembled WGS sequence"/>
</dbReference>
<dbReference type="GO" id="GO:0003887">
    <property type="term" value="F:DNA-directed DNA polymerase activity"/>
    <property type="evidence" value="ECO:0007669"/>
    <property type="project" value="UniProtKB-EC"/>
</dbReference>
<dbReference type="PRINTS" id="PR00868">
    <property type="entry name" value="DNAPOLI"/>
</dbReference>
<evidence type="ECO:0000313" key="8">
    <source>
        <dbReference type="Proteomes" id="UP000196386"/>
    </source>
</evidence>
<dbReference type="EMBL" id="NFKP01000003">
    <property type="protein sequence ID" value="OUP70646.1"/>
    <property type="molecule type" value="Genomic_DNA"/>
</dbReference>
<comment type="caution">
    <text evidence="7">The sequence shown here is derived from an EMBL/GenBank/DDBJ whole genome shotgun (WGS) entry which is preliminary data.</text>
</comment>
<sequence length="932" mass="108165">MRSKMDLSWLEKKDYRVITDESDFDAVFEEMHKYKLFGFDTETTGLNIFNLSRDNQMRDQLVGICMSWKRNQGIYLPFEHTRFKNLDKKYVLRKLGPFLESRNLVLHNGMYDGKVMYQEGILLNIVHDTRTLYFNIDSNVSRGSKGLKALSERMYGYPIIEFEDIFDTSSDYGLFRVLPEDLVKSYACADPDHTLQLFIDSFGFLTEGQRRSYALDMKLERELVRSEYYGKGVDMKLCKEFSGYNDENLERLSDAIYRYVHYLVCKKRNFDYSDSKYIFSISSSDELAHLFYNLLGYKVLKVHEDTGRPSVDKFVLKSMLREEEPGMDEFEENLLNTIERSSLEKAGYDWLSDGDKILIDRKKFNTYKYKLPYLIQVWRKLEKDKTSFYAKLLDNNYEGKFFSDISQTSTQTARLTDFIQTLVGSLKHLIVPYNPDTQYFIDFDFAQIEYRVMAGLSGIDWLVERLKDPEADYHREGGSIIVGKAPEDITKSERSSLKSVNFGIPYGMSAKGIMENRYGIGLPPVEREKRLKEIQDLLSTWESKLYQIADMLNSYRDKAITPVDGRLLKGPLKGKKIGRIDNPLGRSRVFYLDKMDESDVASIRRQAGNYPIQSFAREIYSMAIVRLCAALKKHGLIDIKVPDETMPSGYRLENKVVIIAYIHDECLLNVDKDVSPNLIQKLIYDNCMIELKGHPNYYCGINVVTNWHEGKEDAYEAPVKYAKWVSENYDDLIKTYSPECCQRDFVFDQIKDYMTKRVAEEICKFVPDVFKTKVLYLDRVVSRFKNYFVKPKISSFWPLWREVLDSSKQSPDMYKNDVTKDLCKNAGFDYDDYTAVLLETYLLAVLGELDVVYPNGYRKHYEQHGVSGKAISLVRESVSDREASLLQEQEGDAVDGTDSEVKPIESSNTKILTEVFSAISKDMDNDDVLRLG</sequence>
<dbReference type="InterPro" id="IPR036397">
    <property type="entry name" value="RNaseH_sf"/>
</dbReference>